<evidence type="ECO:0000313" key="2">
    <source>
        <dbReference type="EMBL" id="KAK7013633.1"/>
    </source>
</evidence>
<organism evidence="2 3">
    <name type="scientific">Paramarasmius palmivorus</name>
    <dbReference type="NCBI Taxonomy" id="297713"/>
    <lineage>
        <taxon>Eukaryota</taxon>
        <taxon>Fungi</taxon>
        <taxon>Dikarya</taxon>
        <taxon>Basidiomycota</taxon>
        <taxon>Agaricomycotina</taxon>
        <taxon>Agaricomycetes</taxon>
        <taxon>Agaricomycetidae</taxon>
        <taxon>Agaricales</taxon>
        <taxon>Marasmiineae</taxon>
        <taxon>Marasmiaceae</taxon>
        <taxon>Paramarasmius</taxon>
    </lineage>
</organism>
<keyword evidence="3" id="KW-1185">Reference proteome</keyword>
<protein>
    <submittedName>
        <fullName evidence="2">Uncharacterized protein</fullName>
    </submittedName>
</protein>
<accession>A0AAW0ALE4</accession>
<dbReference type="EMBL" id="JAYKXP010000384">
    <property type="protein sequence ID" value="KAK7013633.1"/>
    <property type="molecule type" value="Genomic_DNA"/>
</dbReference>
<name>A0AAW0ALE4_9AGAR</name>
<evidence type="ECO:0000256" key="1">
    <source>
        <dbReference type="SAM" id="MobiDB-lite"/>
    </source>
</evidence>
<evidence type="ECO:0000313" key="3">
    <source>
        <dbReference type="Proteomes" id="UP001383192"/>
    </source>
</evidence>
<comment type="caution">
    <text evidence="2">The sequence shown here is derived from an EMBL/GenBank/DDBJ whole genome shotgun (WGS) entry which is preliminary data.</text>
</comment>
<sequence length="71" mass="7710">MDRVVRYARNALGQNDTTALTAHIIAVVPSGHDVYKRQSNHYSIPAGSRKATNRPSTGLSTRTSAPHPVIK</sequence>
<reference evidence="2 3" key="1">
    <citation type="submission" date="2024-01" db="EMBL/GenBank/DDBJ databases">
        <title>A draft genome for a cacao thread blight-causing isolate of Paramarasmius palmivorus.</title>
        <authorList>
            <person name="Baruah I.K."/>
            <person name="Bukari Y."/>
            <person name="Amoako-Attah I."/>
            <person name="Meinhardt L.W."/>
            <person name="Bailey B.A."/>
            <person name="Cohen S.P."/>
        </authorList>
    </citation>
    <scope>NUCLEOTIDE SEQUENCE [LARGE SCALE GENOMIC DNA]</scope>
    <source>
        <strain evidence="2 3">GH-12</strain>
    </source>
</reference>
<gene>
    <name evidence="2" type="ORF">VNI00_019454</name>
</gene>
<feature type="region of interest" description="Disordered" evidence="1">
    <location>
        <begin position="41"/>
        <end position="71"/>
    </location>
</feature>
<dbReference type="Proteomes" id="UP001383192">
    <property type="component" value="Unassembled WGS sequence"/>
</dbReference>
<proteinExistence type="predicted"/>
<feature type="compositionally biased region" description="Polar residues" evidence="1">
    <location>
        <begin position="53"/>
        <end position="64"/>
    </location>
</feature>
<dbReference type="AlphaFoldDB" id="A0AAW0ALE4"/>